<accession>A0A1M6QQD3</accession>
<protein>
    <submittedName>
        <fullName evidence="2">Uncharacterized protein</fullName>
    </submittedName>
</protein>
<keyword evidence="1" id="KW-0732">Signal</keyword>
<dbReference type="EMBL" id="FQZU01000020">
    <property type="protein sequence ID" value="SHK22303.1"/>
    <property type="molecule type" value="Genomic_DNA"/>
</dbReference>
<reference evidence="3" key="1">
    <citation type="submission" date="2016-11" db="EMBL/GenBank/DDBJ databases">
        <authorList>
            <person name="Varghese N."/>
            <person name="Submissions S."/>
        </authorList>
    </citation>
    <scope>NUCLEOTIDE SEQUENCE [LARGE SCALE GENOMIC DNA]</scope>
    <source>
        <strain evidence="3">DSM 16219</strain>
    </source>
</reference>
<evidence type="ECO:0000313" key="3">
    <source>
        <dbReference type="Proteomes" id="UP000183994"/>
    </source>
</evidence>
<dbReference type="AlphaFoldDB" id="A0A1M6QQD3"/>
<gene>
    <name evidence="2" type="ORF">SAMN02745216_03103</name>
</gene>
<sequence length="57" mass="5963">MSWARILICSLLAALAAFYTGCVSADQFGSLHNDLEVRNAPDGTQGGGGPAILLRRS</sequence>
<feature type="signal peptide" evidence="1">
    <location>
        <begin position="1"/>
        <end position="25"/>
    </location>
</feature>
<organism evidence="2 3">
    <name type="scientific">Desulfatibacillum alkenivorans DSM 16219</name>
    <dbReference type="NCBI Taxonomy" id="1121393"/>
    <lineage>
        <taxon>Bacteria</taxon>
        <taxon>Pseudomonadati</taxon>
        <taxon>Thermodesulfobacteriota</taxon>
        <taxon>Desulfobacteria</taxon>
        <taxon>Desulfobacterales</taxon>
        <taxon>Desulfatibacillaceae</taxon>
        <taxon>Desulfatibacillum</taxon>
    </lineage>
</organism>
<dbReference type="STRING" id="1121393.SAMN02745216_03103"/>
<keyword evidence="3" id="KW-1185">Reference proteome</keyword>
<feature type="chain" id="PRO_5012590428" evidence="1">
    <location>
        <begin position="26"/>
        <end position="57"/>
    </location>
</feature>
<evidence type="ECO:0000256" key="1">
    <source>
        <dbReference type="SAM" id="SignalP"/>
    </source>
</evidence>
<evidence type="ECO:0000313" key="2">
    <source>
        <dbReference type="EMBL" id="SHK22303.1"/>
    </source>
</evidence>
<proteinExistence type="predicted"/>
<dbReference type="Proteomes" id="UP000183994">
    <property type="component" value="Unassembled WGS sequence"/>
</dbReference>
<name>A0A1M6QQD3_9BACT</name>